<dbReference type="Proteomes" id="UP001242732">
    <property type="component" value="Chromosome"/>
</dbReference>
<proteinExistence type="predicted"/>
<name>A0ABY9AIV0_PARCI</name>
<evidence type="ECO:0000313" key="2">
    <source>
        <dbReference type="EMBL" id="WIY46879.1"/>
    </source>
</evidence>
<protein>
    <submittedName>
        <fullName evidence="2">Uncharacterized protein</fullName>
    </submittedName>
</protein>
<evidence type="ECO:0000313" key="3">
    <source>
        <dbReference type="Proteomes" id="UP001242732"/>
    </source>
</evidence>
<keyword evidence="3" id="KW-1185">Reference proteome</keyword>
<feature type="region of interest" description="Disordered" evidence="1">
    <location>
        <begin position="1"/>
        <end position="71"/>
    </location>
</feature>
<dbReference type="GeneID" id="79792771"/>
<sequence length="71" mass="6934">MAILFPAPLPAAGSPGKSDLAQAPEALPDGPNVAPSAHEHEAAQGCLPENAGSGPVRGPEKSAAAGAVRRT</sequence>
<evidence type="ECO:0000256" key="1">
    <source>
        <dbReference type="SAM" id="MobiDB-lite"/>
    </source>
</evidence>
<dbReference type="RefSeq" id="WP_133246110.1">
    <property type="nucleotide sequence ID" value="NZ_CP023687.1"/>
</dbReference>
<organism evidence="2 3">
    <name type="scientific">Paracidovorax citrulli</name>
    <name type="common">Acidovorax citrulli</name>
    <dbReference type="NCBI Taxonomy" id="80869"/>
    <lineage>
        <taxon>Bacteria</taxon>
        <taxon>Pseudomonadati</taxon>
        <taxon>Pseudomonadota</taxon>
        <taxon>Betaproteobacteria</taxon>
        <taxon>Burkholderiales</taxon>
        <taxon>Comamonadaceae</taxon>
        <taxon>Paracidovorax</taxon>
    </lineage>
</organism>
<dbReference type="EMBL" id="CP127363">
    <property type="protein sequence ID" value="WIY46879.1"/>
    <property type="molecule type" value="Genomic_DNA"/>
</dbReference>
<accession>A0ABY9AIV0</accession>
<gene>
    <name evidence="2" type="ORF">QRO08_13545</name>
</gene>
<reference evidence="2 3" key="1">
    <citation type="submission" date="2023-06" db="EMBL/GenBank/DDBJ databases">
        <authorList>
            <person name="Ham H."/>
            <person name="Park D.S."/>
        </authorList>
    </citation>
    <scope>NUCLEOTIDE SEQUENCE [LARGE SCALE GENOMIC DNA]</scope>
    <source>
        <strain evidence="2 3">KACC 17005</strain>
    </source>
</reference>